<feature type="non-terminal residue" evidence="16">
    <location>
        <position position="95"/>
    </location>
</feature>
<organism evidence="16 17">
    <name type="scientific">Paxillus involutus ATCC 200175</name>
    <dbReference type="NCBI Taxonomy" id="664439"/>
    <lineage>
        <taxon>Eukaryota</taxon>
        <taxon>Fungi</taxon>
        <taxon>Dikarya</taxon>
        <taxon>Basidiomycota</taxon>
        <taxon>Agaricomycotina</taxon>
        <taxon>Agaricomycetes</taxon>
        <taxon>Agaricomycetidae</taxon>
        <taxon>Boletales</taxon>
        <taxon>Paxilineae</taxon>
        <taxon>Paxillaceae</taxon>
        <taxon>Paxillus</taxon>
    </lineage>
</organism>
<dbReference type="GO" id="GO:0003887">
    <property type="term" value="F:DNA-directed DNA polymerase activity"/>
    <property type="evidence" value="ECO:0007669"/>
    <property type="project" value="UniProtKB-KW"/>
</dbReference>
<feature type="non-terminal residue" evidence="16">
    <location>
        <position position="1"/>
    </location>
</feature>
<comment type="catalytic activity">
    <reaction evidence="14">
        <text>DNA(n) + a 2'-deoxyribonucleoside 5'-triphosphate = DNA(n+1) + diphosphate</text>
        <dbReference type="Rhea" id="RHEA:22508"/>
        <dbReference type="Rhea" id="RHEA-COMP:17339"/>
        <dbReference type="Rhea" id="RHEA-COMP:17340"/>
        <dbReference type="ChEBI" id="CHEBI:33019"/>
        <dbReference type="ChEBI" id="CHEBI:61560"/>
        <dbReference type="ChEBI" id="CHEBI:173112"/>
        <dbReference type="EC" id="2.7.7.7"/>
    </reaction>
</comment>
<proteinExistence type="predicted"/>
<evidence type="ECO:0000256" key="10">
    <source>
        <dbReference type="ARBA" id="ARBA00022918"/>
    </source>
</evidence>
<keyword evidence="4" id="KW-0479">Metal-binding</keyword>
<keyword evidence="3" id="KW-0540">Nuclease</keyword>
<dbReference type="GO" id="GO:0006310">
    <property type="term" value="P:DNA recombination"/>
    <property type="evidence" value="ECO:0007669"/>
    <property type="project" value="UniProtKB-KW"/>
</dbReference>
<keyword evidence="2" id="KW-0548">Nucleotidyltransferase</keyword>
<evidence type="ECO:0000256" key="7">
    <source>
        <dbReference type="ARBA" id="ARBA00022842"/>
    </source>
</evidence>
<dbReference type="GO" id="GO:0046872">
    <property type="term" value="F:metal ion binding"/>
    <property type="evidence" value="ECO:0007669"/>
    <property type="project" value="UniProtKB-KW"/>
</dbReference>
<evidence type="ECO:0000256" key="14">
    <source>
        <dbReference type="ARBA" id="ARBA00049244"/>
    </source>
</evidence>
<dbReference type="Gene3D" id="3.30.420.10">
    <property type="entry name" value="Ribonuclease H-like superfamily/Ribonuclease H"/>
    <property type="match status" value="1"/>
</dbReference>
<dbReference type="PANTHER" id="PTHR42648:SF11">
    <property type="entry name" value="TRANSPOSON TY4-P GAG-POL POLYPROTEIN"/>
    <property type="match status" value="1"/>
</dbReference>
<dbReference type="GO" id="GO:0005634">
    <property type="term" value="C:nucleus"/>
    <property type="evidence" value="ECO:0007669"/>
    <property type="project" value="UniProtKB-ARBA"/>
</dbReference>
<evidence type="ECO:0000256" key="11">
    <source>
        <dbReference type="ARBA" id="ARBA00022932"/>
    </source>
</evidence>
<keyword evidence="10" id="KW-0695">RNA-directed DNA polymerase</keyword>
<dbReference type="GO" id="GO:0003964">
    <property type="term" value="F:RNA-directed DNA polymerase activity"/>
    <property type="evidence" value="ECO:0007669"/>
    <property type="project" value="UniProtKB-KW"/>
</dbReference>
<dbReference type="AlphaFoldDB" id="A0A0C9TBV5"/>
<keyword evidence="11" id="KW-0239">DNA-directed DNA polymerase</keyword>
<name>A0A0C9TBV5_PAXIN</name>
<dbReference type="GO" id="GO:0016787">
    <property type="term" value="F:hydrolase activity"/>
    <property type="evidence" value="ECO:0007669"/>
    <property type="project" value="UniProtKB-KW"/>
</dbReference>
<evidence type="ECO:0000256" key="8">
    <source>
        <dbReference type="ARBA" id="ARBA00022884"/>
    </source>
</evidence>
<dbReference type="GO" id="GO:0015074">
    <property type="term" value="P:DNA integration"/>
    <property type="evidence" value="ECO:0007669"/>
    <property type="project" value="UniProtKB-KW"/>
</dbReference>
<dbReference type="HOGENOM" id="CLU_001650_20_5_1"/>
<dbReference type="PROSITE" id="PS50994">
    <property type="entry name" value="INTEGRASE"/>
    <property type="match status" value="1"/>
</dbReference>
<dbReference type="PANTHER" id="PTHR42648">
    <property type="entry name" value="TRANSPOSASE, PUTATIVE-RELATED"/>
    <property type="match status" value="1"/>
</dbReference>
<reference evidence="16 17" key="1">
    <citation type="submission" date="2014-06" db="EMBL/GenBank/DDBJ databases">
        <authorList>
            <consortium name="DOE Joint Genome Institute"/>
            <person name="Kuo A."/>
            <person name="Kohler A."/>
            <person name="Nagy L.G."/>
            <person name="Floudas D."/>
            <person name="Copeland A."/>
            <person name="Barry K.W."/>
            <person name="Cichocki N."/>
            <person name="Veneault-Fourrey C."/>
            <person name="LaButti K."/>
            <person name="Lindquist E.A."/>
            <person name="Lipzen A."/>
            <person name="Lundell T."/>
            <person name="Morin E."/>
            <person name="Murat C."/>
            <person name="Sun H."/>
            <person name="Tunlid A."/>
            <person name="Henrissat B."/>
            <person name="Grigoriev I.V."/>
            <person name="Hibbett D.S."/>
            <person name="Martin F."/>
            <person name="Nordberg H.P."/>
            <person name="Cantor M.N."/>
            <person name="Hua S.X."/>
        </authorList>
    </citation>
    <scope>NUCLEOTIDE SEQUENCE [LARGE SCALE GENOMIC DNA]</scope>
    <source>
        <strain evidence="16 17">ATCC 200175</strain>
    </source>
</reference>
<dbReference type="EMBL" id="KN821565">
    <property type="protein sequence ID" value="KIJ04731.1"/>
    <property type="molecule type" value="Genomic_DNA"/>
</dbReference>
<comment type="catalytic activity">
    <reaction evidence="13">
        <text>DNA(n) + a 2'-deoxyribonucleoside 5'-triphosphate = DNA(n+1) + diphosphate</text>
        <dbReference type="Rhea" id="RHEA:22508"/>
        <dbReference type="Rhea" id="RHEA-COMP:17339"/>
        <dbReference type="Rhea" id="RHEA-COMP:17340"/>
        <dbReference type="ChEBI" id="CHEBI:33019"/>
        <dbReference type="ChEBI" id="CHEBI:61560"/>
        <dbReference type="ChEBI" id="CHEBI:173112"/>
        <dbReference type="EC" id="2.7.7.49"/>
    </reaction>
</comment>
<dbReference type="GO" id="GO:0003723">
    <property type="term" value="F:RNA binding"/>
    <property type="evidence" value="ECO:0007669"/>
    <property type="project" value="UniProtKB-KW"/>
</dbReference>
<dbReference type="Proteomes" id="UP000053647">
    <property type="component" value="Unassembled WGS sequence"/>
</dbReference>
<keyword evidence="17" id="KW-1185">Reference proteome</keyword>
<keyword evidence="8" id="KW-0694">RNA-binding</keyword>
<dbReference type="InterPro" id="IPR036397">
    <property type="entry name" value="RNaseH_sf"/>
</dbReference>
<dbReference type="InterPro" id="IPR001584">
    <property type="entry name" value="Integrase_cat-core"/>
</dbReference>
<keyword evidence="1" id="KW-0815">Transposition</keyword>
<evidence type="ECO:0000256" key="5">
    <source>
        <dbReference type="ARBA" id="ARBA00022759"/>
    </source>
</evidence>
<dbReference type="Pfam" id="PF13683">
    <property type="entry name" value="rve_3"/>
    <property type="match status" value="1"/>
</dbReference>
<evidence type="ECO:0000256" key="1">
    <source>
        <dbReference type="ARBA" id="ARBA00022578"/>
    </source>
</evidence>
<sequence>IKALIARLETYTERRVKIIRSDRGGEFINATMKEYLASRGITHEFTAPYTPQQNGVAERFNQTTHEQALAMLEDAHMSRGFWPEAHEYASYVRNR</sequence>
<keyword evidence="12" id="KW-0233">DNA recombination</keyword>
<evidence type="ECO:0000256" key="12">
    <source>
        <dbReference type="ARBA" id="ARBA00023172"/>
    </source>
</evidence>
<keyword evidence="9" id="KW-0229">DNA integration</keyword>
<evidence type="ECO:0000256" key="3">
    <source>
        <dbReference type="ARBA" id="ARBA00022722"/>
    </source>
</evidence>
<keyword evidence="7" id="KW-0460">Magnesium</keyword>
<evidence type="ECO:0000256" key="13">
    <source>
        <dbReference type="ARBA" id="ARBA00048173"/>
    </source>
</evidence>
<dbReference type="OrthoDB" id="3257332at2759"/>
<dbReference type="InterPro" id="IPR012337">
    <property type="entry name" value="RNaseH-like_sf"/>
</dbReference>
<accession>A0A0C9TBV5</accession>
<keyword evidence="11" id="KW-0808">Transferase</keyword>
<protein>
    <recommendedName>
        <fullName evidence="15">Integrase catalytic domain-containing protein</fullName>
    </recommendedName>
</protein>
<dbReference type="GO" id="GO:0004519">
    <property type="term" value="F:endonuclease activity"/>
    <property type="evidence" value="ECO:0007669"/>
    <property type="project" value="UniProtKB-KW"/>
</dbReference>
<feature type="domain" description="Integrase catalytic" evidence="15">
    <location>
        <begin position="1"/>
        <end position="95"/>
    </location>
</feature>
<evidence type="ECO:0000256" key="6">
    <source>
        <dbReference type="ARBA" id="ARBA00022801"/>
    </source>
</evidence>
<evidence type="ECO:0000256" key="9">
    <source>
        <dbReference type="ARBA" id="ARBA00022908"/>
    </source>
</evidence>
<gene>
    <name evidence="16" type="ORF">PAXINDRAFT_52878</name>
</gene>
<reference evidence="17" key="2">
    <citation type="submission" date="2015-01" db="EMBL/GenBank/DDBJ databases">
        <title>Evolutionary Origins and Diversification of the Mycorrhizal Mutualists.</title>
        <authorList>
            <consortium name="DOE Joint Genome Institute"/>
            <consortium name="Mycorrhizal Genomics Consortium"/>
            <person name="Kohler A."/>
            <person name="Kuo A."/>
            <person name="Nagy L.G."/>
            <person name="Floudas D."/>
            <person name="Copeland A."/>
            <person name="Barry K.W."/>
            <person name="Cichocki N."/>
            <person name="Veneault-Fourrey C."/>
            <person name="LaButti K."/>
            <person name="Lindquist E.A."/>
            <person name="Lipzen A."/>
            <person name="Lundell T."/>
            <person name="Morin E."/>
            <person name="Murat C."/>
            <person name="Riley R."/>
            <person name="Ohm R."/>
            <person name="Sun H."/>
            <person name="Tunlid A."/>
            <person name="Henrissat B."/>
            <person name="Grigoriev I.V."/>
            <person name="Hibbett D.S."/>
            <person name="Martin F."/>
        </authorList>
    </citation>
    <scope>NUCLEOTIDE SEQUENCE [LARGE SCALE GENOMIC DNA]</scope>
    <source>
        <strain evidence="17">ATCC 200175</strain>
    </source>
</reference>
<dbReference type="GO" id="GO:0032196">
    <property type="term" value="P:transposition"/>
    <property type="evidence" value="ECO:0007669"/>
    <property type="project" value="UniProtKB-KW"/>
</dbReference>
<dbReference type="SUPFAM" id="SSF53098">
    <property type="entry name" value="Ribonuclease H-like"/>
    <property type="match status" value="1"/>
</dbReference>
<keyword evidence="6" id="KW-0378">Hydrolase</keyword>
<evidence type="ECO:0000259" key="15">
    <source>
        <dbReference type="PROSITE" id="PS50994"/>
    </source>
</evidence>
<evidence type="ECO:0000256" key="4">
    <source>
        <dbReference type="ARBA" id="ARBA00022723"/>
    </source>
</evidence>
<keyword evidence="5" id="KW-0255">Endonuclease</keyword>
<dbReference type="InterPro" id="IPR039537">
    <property type="entry name" value="Retrotran_Ty1/copia-like"/>
</dbReference>
<evidence type="ECO:0000313" key="17">
    <source>
        <dbReference type="Proteomes" id="UP000053647"/>
    </source>
</evidence>
<evidence type="ECO:0000313" key="16">
    <source>
        <dbReference type="EMBL" id="KIJ04731.1"/>
    </source>
</evidence>
<evidence type="ECO:0000256" key="2">
    <source>
        <dbReference type="ARBA" id="ARBA00022695"/>
    </source>
</evidence>